<dbReference type="InterPro" id="IPR036291">
    <property type="entry name" value="NAD(P)-bd_dom_sf"/>
</dbReference>
<proteinExistence type="predicted"/>
<dbReference type="InterPro" id="IPR002364">
    <property type="entry name" value="Quin_OxRdtase/zeta-crystal_CS"/>
</dbReference>
<evidence type="ECO:0000313" key="2">
    <source>
        <dbReference type="EMBL" id="PJZ06928.1"/>
    </source>
</evidence>
<dbReference type="OrthoDB" id="9785812at2"/>
<keyword evidence="3" id="KW-1185">Reference proteome</keyword>
<dbReference type="EMBL" id="PIQI01000009">
    <property type="protein sequence ID" value="PJZ06928.1"/>
    <property type="molecule type" value="Genomic_DNA"/>
</dbReference>
<dbReference type="InterPro" id="IPR013154">
    <property type="entry name" value="ADH-like_N"/>
</dbReference>
<sequence>MTDMMKAVRLHAFGGPTALCYEDAPIPKANAGEVLVKVHATGINPPDLYLRDGYRALPPEWHPNPLFPLILGTDISGVVAAVGEGITGFKPGDAVYSMVKFPGDLNKGSGAYAEYVCVPASELALKPRKLSHSEAAAAPMSLLTAWQFLIDTGHEAPNPFQSFRHQPLALKGKSVLINGAAGGVGHLSVQLAKWKGAHVIAAASGRHKAFLLSLGADEVIDYTVTAAESVSPKVDLVVDAVGGPHMERFLNIIKPGGALYLVNPLGFDGHSIAAARDITVSTTQVRSGGHQLCKAGELLEDGTLRVALDSTYPLSEASLAHERAARGSIQGKIVLVV</sequence>
<dbReference type="GO" id="GO:0016491">
    <property type="term" value="F:oxidoreductase activity"/>
    <property type="evidence" value="ECO:0007669"/>
    <property type="project" value="InterPro"/>
</dbReference>
<dbReference type="Proteomes" id="UP000232062">
    <property type="component" value="Unassembled WGS sequence"/>
</dbReference>
<comment type="caution">
    <text evidence="2">The sequence shown here is derived from an EMBL/GenBank/DDBJ whole genome shotgun (WGS) entry which is preliminary data.</text>
</comment>
<dbReference type="GO" id="GO:0008270">
    <property type="term" value="F:zinc ion binding"/>
    <property type="evidence" value="ECO:0007669"/>
    <property type="project" value="InterPro"/>
</dbReference>
<name>A0A2M9WHJ5_9GAMM</name>
<dbReference type="InterPro" id="IPR020843">
    <property type="entry name" value="ER"/>
</dbReference>
<dbReference type="CDD" id="cd05289">
    <property type="entry name" value="MDR_like_2"/>
    <property type="match status" value="1"/>
</dbReference>
<evidence type="ECO:0000259" key="1">
    <source>
        <dbReference type="SMART" id="SM00829"/>
    </source>
</evidence>
<dbReference type="AlphaFoldDB" id="A0A2M9WHJ5"/>
<dbReference type="RefSeq" id="WP_100700202.1">
    <property type="nucleotide sequence ID" value="NZ_MLFP01000019.1"/>
</dbReference>
<dbReference type="PANTHER" id="PTHR44013:SF1">
    <property type="entry name" value="ZINC-TYPE ALCOHOL DEHYDROGENASE-LIKE PROTEIN C16A3.02C"/>
    <property type="match status" value="1"/>
</dbReference>
<dbReference type="Pfam" id="PF08240">
    <property type="entry name" value="ADH_N"/>
    <property type="match status" value="1"/>
</dbReference>
<dbReference type="Pfam" id="PF13602">
    <property type="entry name" value="ADH_zinc_N_2"/>
    <property type="match status" value="1"/>
</dbReference>
<dbReference type="SUPFAM" id="SSF51735">
    <property type="entry name" value="NAD(P)-binding Rossmann-fold domains"/>
    <property type="match status" value="1"/>
</dbReference>
<dbReference type="Gene3D" id="3.90.180.10">
    <property type="entry name" value="Medium-chain alcohol dehydrogenases, catalytic domain"/>
    <property type="match status" value="1"/>
</dbReference>
<dbReference type="PANTHER" id="PTHR44013">
    <property type="entry name" value="ZINC-TYPE ALCOHOL DEHYDROGENASE-LIKE PROTEIN C16A3.02C"/>
    <property type="match status" value="1"/>
</dbReference>
<reference evidence="2 3" key="1">
    <citation type="submission" date="2017-11" db="EMBL/GenBank/DDBJ databases">
        <title>The genome sequence of Pantoea rodasii DSM 26611.</title>
        <authorList>
            <person name="Gao J."/>
            <person name="Mao X."/>
            <person name="Sun J."/>
        </authorList>
    </citation>
    <scope>NUCLEOTIDE SEQUENCE [LARGE SCALE GENOMIC DNA]</scope>
    <source>
        <strain evidence="2 3">DSM 26611</strain>
    </source>
</reference>
<dbReference type="InterPro" id="IPR011032">
    <property type="entry name" value="GroES-like_sf"/>
</dbReference>
<dbReference type="SMART" id="SM00829">
    <property type="entry name" value="PKS_ER"/>
    <property type="match status" value="1"/>
</dbReference>
<dbReference type="STRING" id="1076549.HA45_19100"/>
<protein>
    <submittedName>
        <fullName evidence="2">NADPH:quinone reductase</fullName>
    </submittedName>
</protein>
<dbReference type="InterPro" id="IPR052733">
    <property type="entry name" value="Chloroplast_QOR"/>
</dbReference>
<dbReference type="PROSITE" id="PS01162">
    <property type="entry name" value="QOR_ZETA_CRYSTAL"/>
    <property type="match status" value="1"/>
</dbReference>
<dbReference type="SUPFAM" id="SSF50129">
    <property type="entry name" value="GroES-like"/>
    <property type="match status" value="1"/>
</dbReference>
<dbReference type="Gene3D" id="3.40.50.720">
    <property type="entry name" value="NAD(P)-binding Rossmann-like Domain"/>
    <property type="match status" value="1"/>
</dbReference>
<gene>
    <name evidence="2" type="ORF">PRCB_02630</name>
</gene>
<accession>A0A2M9WHJ5</accession>
<feature type="domain" description="Enoyl reductase (ER)" evidence="1">
    <location>
        <begin position="14"/>
        <end position="335"/>
    </location>
</feature>
<evidence type="ECO:0000313" key="3">
    <source>
        <dbReference type="Proteomes" id="UP000232062"/>
    </source>
</evidence>
<organism evidence="2 3">
    <name type="scientific">Pantoea rodasii</name>
    <dbReference type="NCBI Taxonomy" id="1076549"/>
    <lineage>
        <taxon>Bacteria</taxon>
        <taxon>Pseudomonadati</taxon>
        <taxon>Pseudomonadota</taxon>
        <taxon>Gammaproteobacteria</taxon>
        <taxon>Enterobacterales</taxon>
        <taxon>Erwiniaceae</taxon>
        <taxon>Pantoea</taxon>
    </lineage>
</organism>